<dbReference type="AlphaFoldDB" id="A0A379ESK6"/>
<evidence type="ECO:0000313" key="3">
    <source>
        <dbReference type="EMBL" id="SUC09065.1"/>
    </source>
</evidence>
<dbReference type="OrthoDB" id="5681350at2"/>
<keyword evidence="1" id="KW-1133">Transmembrane helix</keyword>
<sequence length="95" mass="10862">MINSLYQIFNKGSFRTLSFILAILITLCFFLNIQDFSTNLRNAPAALVLCSIWGTVILWVHGMGFEMYSMILRLVFAPLLGYIAVILAFYVSWLM</sequence>
<keyword evidence="5" id="KW-1185">Reference proteome</keyword>
<dbReference type="Proteomes" id="UP000254704">
    <property type="component" value="Unassembled WGS sequence"/>
</dbReference>
<name>A0A379ESK6_9PAST</name>
<dbReference type="NCBIfam" id="TIGR02112">
    <property type="entry name" value="cyd_oper_ybgE"/>
    <property type="match status" value="1"/>
</dbReference>
<feature type="transmembrane region" description="Helical" evidence="1">
    <location>
        <begin position="74"/>
        <end position="93"/>
    </location>
</feature>
<protein>
    <submittedName>
        <fullName evidence="3">Cyd operon protein YbgE</fullName>
    </submittedName>
</protein>
<dbReference type="Pfam" id="PF09600">
    <property type="entry name" value="Cyd_oper_YbgE"/>
    <property type="match status" value="1"/>
</dbReference>
<feature type="transmembrane region" description="Helical" evidence="1">
    <location>
        <begin position="12"/>
        <end position="33"/>
    </location>
</feature>
<evidence type="ECO:0000313" key="4">
    <source>
        <dbReference type="Proteomes" id="UP000254704"/>
    </source>
</evidence>
<dbReference type="GeneID" id="69686149"/>
<organism evidence="3 4">
    <name type="scientific">Pasteurella canis</name>
    <dbReference type="NCBI Taxonomy" id="753"/>
    <lineage>
        <taxon>Bacteria</taxon>
        <taxon>Pseudomonadati</taxon>
        <taxon>Pseudomonadota</taxon>
        <taxon>Gammaproteobacteria</taxon>
        <taxon>Pasteurellales</taxon>
        <taxon>Pasteurellaceae</taxon>
        <taxon>Pasteurella</taxon>
    </lineage>
</organism>
<proteinExistence type="predicted"/>
<reference evidence="3 4" key="1">
    <citation type="submission" date="2018-06" db="EMBL/GenBank/DDBJ databases">
        <authorList>
            <consortium name="Pathogen Informatics"/>
            <person name="Doyle S."/>
        </authorList>
    </citation>
    <scope>NUCLEOTIDE SEQUENCE [LARGE SCALE GENOMIC DNA]</scope>
    <source>
        <strain evidence="3 4">NCTC11621</strain>
    </source>
</reference>
<keyword evidence="1" id="KW-0812">Transmembrane</keyword>
<dbReference type="RefSeq" id="WP_049216405.1">
    <property type="nucleotide sequence ID" value="NZ_BPUX01000001.1"/>
</dbReference>
<evidence type="ECO:0000313" key="5">
    <source>
        <dbReference type="Proteomes" id="UP001052140"/>
    </source>
</evidence>
<dbReference type="EMBL" id="BPUX01000001">
    <property type="protein sequence ID" value="GJH42026.1"/>
    <property type="molecule type" value="Genomic_DNA"/>
</dbReference>
<keyword evidence="1" id="KW-0472">Membrane</keyword>
<gene>
    <name evidence="3" type="primary">ybgE</name>
    <name evidence="3" type="ORF">NCTC11621_00387</name>
    <name evidence="2" type="ORF">PA42_02000</name>
</gene>
<evidence type="ECO:0000256" key="1">
    <source>
        <dbReference type="SAM" id="Phobius"/>
    </source>
</evidence>
<dbReference type="EMBL" id="UGTV01000015">
    <property type="protein sequence ID" value="SUC09065.1"/>
    <property type="molecule type" value="Genomic_DNA"/>
</dbReference>
<accession>A0A379ESK6</accession>
<evidence type="ECO:0000313" key="2">
    <source>
        <dbReference type="EMBL" id="GJH42026.1"/>
    </source>
</evidence>
<dbReference type="InterPro" id="IPR011846">
    <property type="entry name" value="Cyd_oper_YbgE"/>
</dbReference>
<reference evidence="2" key="2">
    <citation type="submission" date="2024-05" db="EMBL/GenBank/DDBJ databases">
        <title>Determining zoonotic pasteurella genome.</title>
        <authorList>
            <person name="Maeda T."/>
            <person name="Takahashi T."/>
            <person name="Yoshida H."/>
        </authorList>
    </citation>
    <scope>NUCLEOTIDE SEQUENCE</scope>
    <source>
        <strain evidence="2">PA42</strain>
    </source>
</reference>
<dbReference type="Proteomes" id="UP001052140">
    <property type="component" value="Unassembled WGS sequence"/>
</dbReference>
<feature type="transmembrane region" description="Helical" evidence="1">
    <location>
        <begin position="45"/>
        <end position="62"/>
    </location>
</feature>